<evidence type="ECO:0000313" key="2">
    <source>
        <dbReference type="EMBL" id="PFG18911.1"/>
    </source>
</evidence>
<dbReference type="OrthoDB" id="3837844at2"/>
<proteinExistence type="predicted"/>
<protein>
    <recommendedName>
        <fullName evidence="1">Aminoglycoside phosphotransferase domain-containing protein</fullName>
    </recommendedName>
</protein>
<reference evidence="2 3" key="1">
    <citation type="submission" date="2017-10" db="EMBL/GenBank/DDBJ databases">
        <title>Sequencing the genomes of 1000 actinobacteria strains.</title>
        <authorList>
            <person name="Klenk H.-P."/>
        </authorList>
    </citation>
    <scope>NUCLEOTIDE SEQUENCE [LARGE SCALE GENOMIC DNA]</scope>
    <source>
        <strain evidence="2 3">DSM 21801</strain>
    </source>
</reference>
<accession>A0A2A9CXN4</accession>
<dbReference type="SUPFAM" id="SSF56112">
    <property type="entry name" value="Protein kinase-like (PK-like)"/>
    <property type="match status" value="1"/>
</dbReference>
<dbReference type="EMBL" id="PDJD01000001">
    <property type="protein sequence ID" value="PFG18911.1"/>
    <property type="molecule type" value="Genomic_DNA"/>
</dbReference>
<dbReference type="AlphaFoldDB" id="A0A2A9CXN4"/>
<dbReference type="InterPro" id="IPR002575">
    <property type="entry name" value="Aminoglycoside_PTrfase"/>
</dbReference>
<sequence>MTSPGEDRTLLTGAERTALVRAALHLRRPTPLSVHVERVQARPDGVSVGYQVDAPVGRCYLMASTVPAALATAPVVVTTNTHELRVAVWSHPGDPQLPGLAEACDLERVRAWLPEARGLELMTYRALRRAVIKVTGRQGPLAYLKVVRPAAAPALALRHRGFPGAPRVLGSPAPGVLALEPLAGGTLAAWVAAGGAPVPLARLIGAPVPGAAAIPRVPPVSERLSEHVRMIEPRVVGTQRRHLLDLSRDLHGALAASAAPRPVVLTHGDLHGDNVIVDAAGRPCGVLDVDRCGPGFLLDDVACLLAHTEVSAAMNDGAARDHLAAAAQAWWRQAMHPALRRHTDPAALAARTAASILALAGVCPDGTVPSVLDLADAYLRRGHQRKDAS</sequence>
<gene>
    <name evidence="2" type="ORF">ATL40_0464</name>
</gene>
<comment type="caution">
    <text evidence="2">The sequence shown here is derived from an EMBL/GenBank/DDBJ whole genome shotgun (WGS) entry which is preliminary data.</text>
</comment>
<keyword evidence="3" id="KW-1185">Reference proteome</keyword>
<dbReference type="Gene3D" id="3.90.1200.10">
    <property type="match status" value="1"/>
</dbReference>
<dbReference type="RefSeq" id="WP_098468123.1">
    <property type="nucleotide sequence ID" value="NZ_PDJD01000001.1"/>
</dbReference>
<evidence type="ECO:0000313" key="3">
    <source>
        <dbReference type="Proteomes" id="UP000224915"/>
    </source>
</evidence>
<evidence type="ECO:0000259" key="1">
    <source>
        <dbReference type="Pfam" id="PF01636"/>
    </source>
</evidence>
<dbReference type="Pfam" id="PF01636">
    <property type="entry name" value="APH"/>
    <property type="match status" value="1"/>
</dbReference>
<organism evidence="2 3">
    <name type="scientific">Serinibacter salmoneus</name>
    <dbReference type="NCBI Taxonomy" id="556530"/>
    <lineage>
        <taxon>Bacteria</taxon>
        <taxon>Bacillati</taxon>
        <taxon>Actinomycetota</taxon>
        <taxon>Actinomycetes</taxon>
        <taxon>Micrococcales</taxon>
        <taxon>Beutenbergiaceae</taxon>
        <taxon>Serinibacter</taxon>
    </lineage>
</organism>
<name>A0A2A9CXN4_9MICO</name>
<feature type="domain" description="Aminoglycoside phosphotransferase" evidence="1">
    <location>
        <begin position="236"/>
        <end position="323"/>
    </location>
</feature>
<dbReference type="InterPro" id="IPR011009">
    <property type="entry name" value="Kinase-like_dom_sf"/>
</dbReference>
<dbReference type="Proteomes" id="UP000224915">
    <property type="component" value="Unassembled WGS sequence"/>
</dbReference>